<comment type="similarity">
    <text evidence="2">Belongs to the 3-hydroxyacyl-CoA dehydrogenase family.</text>
</comment>
<evidence type="ECO:0000313" key="6">
    <source>
        <dbReference type="EMBL" id="QQR04636.1"/>
    </source>
</evidence>
<evidence type="ECO:0000256" key="3">
    <source>
        <dbReference type="ARBA" id="ARBA00023002"/>
    </source>
</evidence>
<evidence type="ECO:0000313" key="7">
    <source>
        <dbReference type="Proteomes" id="UP000595792"/>
    </source>
</evidence>
<dbReference type="InterPro" id="IPR006176">
    <property type="entry name" value="3-OHacyl-CoA_DH_NAD-bd"/>
</dbReference>
<comment type="pathway">
    <text evidence="1">Lipid metabolism; butanoate metabolism.</text>
</comment>
<evidence type="ECO:0000259" key="4">
    <source>
        <dbReference type="Pfam" id="PF00725"/>
    </source>
</evidence>
<reference evidence="6 7" key="1">
    <citation type="submission" date="2020-11" db="EMBL/GenBank/DDBJ databases">
        <title>Closed and high quality bacterial genomes of the OMM12 community.</title>
        <authorList>
            <person name="Marbouty M."/>
            <person name="Lamy-Besnier Q."/>
            <person name="Debarbieux L."/>
            <person name="Koszul R."/>
        </authorList>
    </citation>
    <scope>NUCLEOTIDE SEQUENCE [LARGE SCALE GENOMIC DNA]</scope>
    <source>
        <strain evidence="6 7">YL31</strain>
    </source>
</reference>
<gene>
    <name evidence="6" type="ORF">I5Q84_11640</name>
</gene>
<feature type="domain" description="3-hydroxyacyl-CoA dehydrogenase C-terminal" evidence="4">
    <location>
        <begin position="219"/>
        <end position="294"/>
    </location>
</feature>
<dbReference type="SUPFAM" id="SSF51735">
    <property type="entry name" value="NAD(P)-binding Rossmann-fold domains"/>
    <property type="match status" value="1"/>
</dbReference>
<dbReference type="SUPFAM" id="SSF48179">
    <property type="entry name" value="6-phosphogluconate dehydrogenase C-terminal domain-like"/>
    <property type="match status" value="1"/>
</dbReference>
<evidence type="ECO:0000256" key="1">
    <source>
        <dbReference type="ARBA" id="ARBA00005086"/>
    </source>
</evidence>
<dbReference type="EMBL" id="CP065315">
    <property type="protein sequence ID" value="QQR04636.1"/>
    <property type="molecule type" value="Genomic_DNA"/>
</dbReference>
<name>A0AAX1KFF3_FLAPL</name>
<dbReference type="Gene3D" id="1.10.1040.10">
    <property type="entry name" value="N-(1-d-carboxylethyl)-l-norvaline Dehydrogenase, domain 2"/>
    <property type="match status" value="1"/>
</dbReference>
<dbReference type="GO" id="GO:0070403">
    <property type="term" value="F:NAD+ binding"/>
    <property type="evidence" value="ECO:0007669"/>
    <property type="project" value="InterPro"/>
</dbReference>
<sequence>MLKYLARRLLYSFRKDAVTIDALDNKQRNEESDMGNIKAVFVGTGMIGAGLAANAMLNGYQTVLYDVVPHEKMRQNISHILDILVGAGAATREQADAALNACHFSNDLEDAVKGANFVQECIPERLELKKSTYATIQKVTGPDAIICSSTSKLFPTKLQEGSLYPQSILVGHPYNPAYLLPLIELCGGEQTAPEAIEKAKEIYTGMGKVAVVCKKEIYGFIVNRLSWAALDAAKECVRDGVCSVEDMDKAIMFGPGMRMAVTGQLLTITLGVEGGFRAIADKYGEESTPWNEVYAQGVDEEIANRDPSIGNTVDSVCKFRDYAFAELLKLHKLL</sequence>
<dbReference type="Pfam" id="PF02737">
    <property type="entry name" value="3HCDH_N"/>
    <property type="match status" value="1"/>
</dbReference>
<proteinExistence type="inferred from homology"/>
<dbReference type="KEGG" id="fpla:A4U99_15915"/>
<dbReference type="PANTHER" id="PTHR48075:SF5">
    <property type="entry name" value="3-HYDROXYBUTYRYL-COA DEHYDROGENASE"/>
    <property type="match status" value="1"/>
</dbReference>
<evidence type="ECO:0000259" key="5">
    <source>
        <dbReference type="Pfam" id="PF02737"/>
    </source>
</evidence>
<dbReference type="PANTHER" id="PTHR48075">
    <property type="entry name" value="3-HYDROXYACYL-COA DEHYDROGENASE FAMILY PROTEIN"/>
    <property type="match status" value="1"/>
</dbReference>
<accession>A0AAX1KFF3</accession>
<dbReference type="InterPro" id="IPR013328">
    <property type="entry name" value="6PGD_dom2"/>
</dbReference>
<organism evidence="6 7">
    <name type="scientific">Flavonifractor plautii</name>
    <name type="common">Fusobacterium plautii</name>
    <dbReference type="NCBI Taxonomy" id="292800"/>
    <lineage>
        <taxon>Bacteria</taxon>
        <taxon>Bacillati</taxon>
        <taxon>Bacillota</taxon>
        <taxon>Clostridia</taxon>
        <taxon>Eubacteriales</taxon>
        <taxon>Oscillospiraceae</taxon>
        <taxon>Flavonifractor</taxon>
    </lineage>
</organism>
<keyword evidence="3" id="KW-0560">Oxidoreductase</keyword>
<dbReference type="InterPro" id="IPR008927">
    <property type="entry name" value="6-PGluconate_DH-like_C_sf"/>
</dbReference>
<dbReference type="Gene3D" id="3.40.50.720">
    <property type="entry name" value="NAD(P)-binding Rossmann-like Domain"/>
    <property type="match status" value="1"/>
</dbReference>
<feature type="domain" description="3-hydroxyacyl-CoA dehydrogenase NAD binding" evidence="5">
    <location>
        <begin position="41"/>
        <end position="215"/>
    </location>
</feature>
<dbReference type="AlphaFoldDB" id="A0AAX1KFF3"/>
<dbReference type="GO" id="GO:0006631">
    <property type="term" value="P:fatty acid metabolic process"/>
    <property type="evidence" value="ECO:0007669"/>
    <property type="project" value="InterPro"/>
</dbReference>
<dbReference type="Pfam" id="PF00725">
    <property type="entry name" value="3HCDH"/>
    <property type="match status" value="1"/>
</dbReference>
<dbReference type="Proteomes" id="UP000595792">
    <property type="component" value="Chromosome"/>
</dbReference>
<evidence type="ECO:0000256" key="2">
    <source>
        <dbReference type="ARBA" id="ARBA00009463"/>
    </source>
</evidence>
<dbReference type="GO" id="GO:0016616">
    <property type="term" value="F:oxidoreductase activity, acting on the CH-OH group of donors, NAD or NADP as acceptor"/>
    <property type="evidence" value="ECO:0007669"/>
    <property type="project" value="InterPro"/>
</dbReference>
<dbReference type="InterPro" id="IPR036291">
    <property type="entry name" value="NAD(P)-bd_dom_sf"/>
</dbReference>
<protein>
    <submittedName>
        <fullName evidence="6">3-hydroxyacyl-CoA dehydrogenase family protein</fullName>
    </submittedName>
</protein>
<dbReference type="InterPro" id="IPR006108">
    <property type="entry name" value="3HC_DH_C"/>
</dbReference>